<reference evidence="3 4" key="1">
    <citation type="journal article" date="2023" name="Nat. Commun.">
        <title>Origin of minicircular mitochondrial genomes in red algae.</title>
        <authorList>
            <person name="Lee Y."/>
            <person name="Cho C.H."/>
            <person name="Lee Y.M."/>
            <person name="Park S.I."/>
            <person name="Yang J.H."/>
            <person name="West J.A."/>
            <person name="Bhattacharya D."/>
            <person name="Yoon H.S."/>
        </authorList>
    </citation>
    <scope>NUCLEOTIDE SEQUENCE [LARGE SCALE GENOMIC DNA]</scope>
    <source>
        <strain evidence="3 4">CCMP1338</strain>
        <tissue evidence="3">Whole cell</tissue>
    </source>
</reference>
<evidence type="ECO:0000259" key="2">
    <source>
        <dbReference type="Pfam" id="PF19259"/>
    </source>
</evidence>
<comment type="caution">
    <text evidence="3">The sequence shown here is derived from an EMBL/GenBank/DDBJ whole genome shotgun (WGS) entry which is preliminary data.</text>
</comment>
<protein>
    <recommendedName>
        <fullName evidence="2">Ty3 transposon capsid-like protein domain-containing protein</fullName>
    </recommendedName>
</protein>
<feature type="domain" description="Ty3 transposon capsid-like protein" evidence="2">
    <location>
        <begin position="3"/>
        <end position="166"/>
    </location>
</feature>
<organism evidence="3 4">
    <name type="scientific">Rhodosorus marinus</name>
    <dbReference type="NCBI Taxonomy" id="101924"/>
    <lineage>
        <taxon>Eukaryota</taxon>
        <taxon>Rhodophyta</taxon>
        <taxon>Stylonematophyceae</taxon>
        <taxon>Stylonematales</taxon>
        <taxon>Stylonemataceae</taxon>
        <taxon>Rhodosorus</taxon>
    </lineage>
</organism>
<keyword evidence="4" id="KW-1185">Reference proteome</keyword>
<dbReference type="Pfam" id="PF19259">
    <property type="entry name" value="Ty3_capsid"/>
    <property type="match status" value="1"/>
</dbReference>
<gene>
    <name evidence="3" type="ORF">NDN08_002276</name>
</gene>
<accession>A0AAV8UZ15</accession>
<dbReference type="InterPro" id="IPR045358">
    <property type="entry name" value="Ty3_capsid"/>
</dbReference>
<evidence type="ECO:0000313" key="3">
    <source>
        <dbReference type="EMBL" id="KAJ8905771.1"/>
    </source>
</evidence>
<evidence type="ECO:0000313" key="4">
    <source>
        <dbReference type="Proteomes" id="UP001157974"/>
    </source>
</evidence>
<dbReference type="AlphaFoldDB" id="A0AAV8UZ15"/>
<sequence>MTTFTIPPPEAYDGKRDVVKIQTFVASLRYLNFHHVADSGRQSVQYAGLFLRAQAQVWYQGLRQAADGIPEALDSLEDFEQALRGQFEPHDHIERVRAKLRSARQRGPDVTRYVEYLDELFLQLGEFISDSERLERFKAGLTGRERDFVYYGRPKTYEEAKAIALSLAGAHEMPKEATKGSSDPPRSKPRTTSPRRPHTRSMGSPPTCYKCQEQRGNAGLTAIGVVAAEPVECLIDTGAVTAIREDVAKAANLPRSRFLEATSDNCRL</sequence>
<name>A0AAV8UZ15_9RHOD</name>
<proteinExistence type="predicted"/>
<evidence type="ECO:0000256" key="1">
    <source>
        <dbReference type="SAM" id="MobiDB-lite"/>
    </source>
</evidence>
<dbReference type="Proteomes" id="UP001157974">
    <property type="component" value="Unassembled WGS sequence"/>
</dbReference>
<dbReference type="EMBL" id="JAMWBK010000004">
    <property type="protein sequence ID" value="KAJ8905771.1"/>
    <property type="molecule type" value="Genomic_DNA"/>
</dbReference>
<feature type="compositionally biased region" description="Basic residues" evidence="1">
    <location>
        <begin position="187"/>
        <end position="199"/>
    </location>
</feature>
<feature type="region of interest" description="Disordered" evidence="1">
    <location>
        <begin position="171"/>
        <end position="208"/>
    </location>
</feature>